<evidence type="ECO:0000256" key="1">
    <source>
        <dbReference type="SAM" id="SignalP"/>
    </source>
</evidence>
<dbReference type="EMBL" id="JBAWKB010000003">
    <property type="protein sequence ID" value="MFH6772507.1"/>
    <property type="molecule type" value="Genomic_DNA"/>
</dbReference>
<evidence type="ECO:0000313" key="2">
    <source>
        <dbReference type="EMBL" id="MFH6772507.1"/>
    </source>
</evidence>
<proteinExistence type="predicted"/>
<feature type="chain" id="PRO_5045970215" evidence="1">
    <location>
        <begin position="22"/>
        <end position="834"/>
    </location>
</feature>
<evidence type="ECO:0000313" key="3">
    <source>
        <dbReference type="Proteomes" id="UP001610100"/>
    </source>
</evidence>
<dbReference type="Gene3D" id="2.60.40.1120">
    <property type="entry name" value="Carboxypeptidase-like, regulatory domain"/>
    <property type="match status" value="1"/>
</dbReference>
<name>A0ABW7N0B8_9FLAO</name>
<feature type="signal peptide" evidence="1">
    <location>
        <begin position="1"/>
        <end position="21"/>
    </location>
</feature>
<keyword evidence="1" id="KW-0732">Signal</keyword>
<keyword evidence="3" id="KW-1185">Reference proteome</keyword>
<dbReference type="RefSeq" id="WP_344738106.1">
    <property type="nucleotide sequence ID" value="NZ_BAABAY010000001.1"/>
</dbReference>
<reference evidence="2 3" key="1">
    <citation type="submission" date="2024-02" db="EMBL/GenBank/DDBJ databases">
        <title>A Gaetbulibacter species isolated from tidal flats and genomic insights of their niches.</title>
        <authorList>
            <person name="Ye Y."/>
        </authorList>
    </citation>
    <scope>NUCLEOTIDE SEQUENCE [LARGE SCALE GENOMIC DNA]</scope>
    <source>
        <strain evidence="2 3">KYW382</strain>
    </source>
</reference>
<comment type="caution">
    <text evidence="2">The sequence shown here is derived from an EMBL/GenBank/DDBJ whole genome shotgun (WGS) entry which is preliminary data.</text>
</comment>
<dbReference type="Pfam" id="PF13715">
    <property type="entry name" value="CarbopepD_reg_2"/>
    <property type="match status" value="1"/>
</dbReference>
<dbReference type="InterPro" id="IPR008969">
    <property type="entry name" value="CarboxyPept-like_regulatory"/>
</dbReference>
<sequence length="834" mass="96095">MTKSFLSILLFLSLLSATAQTKVSGYVFDESNVPVAYANVIFKNSKEGTTTDENGKFYLESDTTWSILEVSFLGYETMEIPLDKKVNYNMSIVLKEQASELGQVVIVSGKQPKKNNPAIDLLRKIWEHKRKNGLKQFDQYQYDKYEKVEFDINTIDSSLIKSKLFRGMEFVFDQVDTSRVTGKTYLPMFINEAASEVYGDNTLQQEKEVLKGNKNSGFSDNQIIIDFVNDLYSDFNVYDNYLKFFDKSFVSPLSRTGINTYNYVLSDSAYIDNKWCYNIIYYPRRKNELTFKGDFWVADTTFAVKEINLKASKSANINWVKDIYIEQEFEVLNDSLFLIKRDYMMSDFAFNKKEKSRGIYGKRTTLYNNYKFDIKKPKKFYETEVYNYDQDIYDRDAQFWAENRLEKLNQDEQGVYKMLDTLKTVKKFKHLYNLGSILASGYIEFNSLPLDYGPIFSTFGYNQVEGLRLRTGLRTYFGRNDLWRLEGFLAYGFDDDKFKYGISGKWLLDKKSRLIISGGNRRDVEQIGASLTSSTDVLGRNLASSSVVGTGVNDKLTNINLTSFAIEAEPWRNLIFRLGGNYRTLESASPTFSLDYNTPNGVASNINQYESSFSMYYFPKRKMTGFGVERTPANDDYARVFAQISRSDKNILQSDFDYTKLQFSYVQPWQLGGLGRLTTSLEAGKTFGDVPLGLLSVVPGNQSYFSIYNTFSQLDFYEFVTDTYTSVQLEHNFNGRLFSRIPLLRKLNLREIVSIRGVWGTLSQGNIDLNTTNNPNSIPLKAPSDEPYYEYSLGIGNIFKVFRIDFNFRGNYKDPVAYPDARKFGVTGSFGFYF</sequence>
<dbReference type="Pfam" id="PF18939">
    <property type="entry name" value="DUF5686"/>
    <property type="match status" value="1"/>
</dbReference>
<dbReference type="SUPFAM" id="SSF49464">
    <property type="entry name" value="Carboxypeptidase regulatory domain-like"/>
    <property type="match status" value="1"/>
</dbReference>
<dbReference type="Proteomes" id="UP001610100">
    <property type="component" value="Unassembled WGS sequence"/>
</dbReference>
<dbReference type="InterPro" id="IPR043741">
    <property type="entry name" value="DUF5686"/>
</dbReference>
<protein>
    <submittedName>
        <fullName evidence="2">DUF5686 family protein</fullName>
    </submittedName>
</protein>
<gene>
    <name evidence="2" type="ORF">V8G58_11230</name>
</gene>
<organism evidence="2 3">
    <name type="scientific">Gaetbulibacter aestuarii</name>
    <dbReference type="NCBI Taxonomy" id="1502358"/>
    <lineage>
        <taxon>Bacteria</taxon>
        <taxon>Pseudomonadati</taxon>
        <taxon>Bacteroidota</taxon>
        <taxon>Flavobacteriia</taxon>
        <taxon>Flavobacteriales</taxon>
        <taxon>Flavobacteriaceae</taxon>
        <taxon>Gaetbulibacter</taxon>
    </lineage>
</organism>
<accession>A0ABW7N0B8</accession>